<dbReference type="Proteomes" id="UP000241690">
    <property type="component" value="Unassembled WGS sequence"/>
</dbReference>
<evidence type="ECO:0000313" key="1">
    <source>
        <dbReference type="EMBL" id="PTB47282.1"/>
    </source>
</evidence>
<protein>
    <submittedName>
        <fullName evidence="1">Uncharacterized protein</fullName>
    </submittedName>
</protein>
<dbReference type="RefSeq" id="XP_024766959.1">
    <property type="nucleotide sequence ID" value="XM_024911472.1"/>
</dbReference>
<dbReference type="AlphaFoldDB" id="A0A2T3ZR47"/>
<gene>
    <name evidence="1" type="ORF">M431DRAFT_102674</name>
</gene>
<dbReference type="STRING" id="983964.A0A2T3ZR47"/>
<evidence type="ECO:0000313" key="2">
    <source>
        <dbReference type="Proteomes" id="UP000241690"/>
    </source>
</evidence>
<name>A0A2T3ZR47_TRIHA</name>
<keyword evidence="2" id="KW-1185">Reference proteome</keyword>
<organism evidence="1 2">
    <name type="scientific">Trichoderma harzianum CBS 226.95</name>
    <dbReference type="NCBI Taxonomy" id="983964"/>
    <lineage>
        <taxon>Eukaryota</taxon>
        <taxon>Fungi</taxon>
        <taxon>Dikarya</taxon>
        <taxon>Ascomycota</taxon>
        <taxon>Pezizomycotina</taxon>
        <taxon>Sordariomycetes</taxon>
        <taxon>Hypocreomycetidae</taxon>
        <taxon>Hypocreales</taxon>
        <taxon>Hypocreaceae</taxon>
        <taxon>Trichoderma</taxon>
    </lineage>
</organism>
<reference evidence="1 2" key="1">
    <citation type="submission" date="2016-07" db="EMBL/GenBank/DDBJ databases">
        <title>Multiple horizontal gene transfer events from other fungi enriched the ability of initially mycotrophic Trichoderma (Ascomycota) to feed on dead plant biomass.</title>
        <authorList>
            <consortium name="DOE Joint Genome Institute"/>
            <person name="Aerts A."/>
            <person name="Atanasova L."/>
            <person name="Chenthamara K."/>
            <person name="Zhang J."/>
            <person name="Grujic M."/>
            <person name="Henrissat B."/>
            <person name="Kuo A."/>
            <person name="Salamov A."/>
            <person name="Lipzen A."/>
            <person name="Labutti K."/>
            <person name="Barry K."/>
            <person name="Miao Y."/>
            <person name="Rahimi M.J."/>
            <person name="Shen Q."/>
            <person name="Grigoriev I.V."/>
            <person name="Kubicek C.P."/>
            <person name="Druzhinina I.S."/>
        </authorList>
    </citation>
    <scope>NUCLEOTIDE SEQUENCE [LARGE SCALE GENOMIC DNA]</scope>
    <source>
        <strain evidence="1 2">CBS 226.95</strain>
    </source>
</reference>
<dbReference type="GeneID" id="36620031"/>
<proteinExistence type="predicted"/>
<sequence>MGFLRNICNSTIQISISSRLRQLGLSYAQHYSTPKEAFAAGNTYPFSNENLSSLSLNSRVTKVLQYVGKAVSVTPEVLARAYIHSKVRCHHSLTAVAKRAFGCRWECRVTLALLRQIDQ</sequence>
<accession>A0A2T3ZR47</accession>
<dbReference type="EMBL" id="KZ679808">
    <property type="protein sequence ID" value="PTB47282.1"/>
    <property type="molecule type" value="Genomic_DNA"/>
</dbReference>